<dbReference type="Gene3D" id="1.20.58.120">
    <property type="entry name" value="BAG domain"/>
    <property type="match status" value="1"/>
</dbReference>
<dbReference type="GO" id="GO:0051087">
    <property type="term" value="F:protein-folding chaperone binding"/>
    <property type="evidence" value="ECO:0007669"/>
    <property type="project" value="InterPro"/>
</dbReference>
<evidence type="ECO:0000313" key="3">
    <source>
        <dbReference type="EMBL" id="CAF0725374.1"/>
    </source>
</evidence>
<feature type="region of interest" description="Disordered" evidence="1">
    <location>
        <begin position="164"/>
        <end position="224"/>
    </location>
</feature>
<feature type="region of interest" description="Disordered" evidence="1">
    <location>
        <begin position="77"/>
        <end position="96"/>
    </location>
</feature>
<organism evidence="4 7">
    <name type="scientific">Didymodactylos carnosus</name>
    <dbReference type="NCBI Taxonomy" id="1234261"/>
    <lineage>
        <taxon>Eukaryota</taxon>
        <taxon>Metazoa</taxon>
        <taxon>Spiralia</taxon>
        <taxon>Gnathifera</taxon>
        <taxon>Rotifera</taxon>
        <taxon>Eurotatoria</taxon>
        <taxon>Bdelloidea</taxon>
        <taxon>Philodinida</taxon>
        <taxon>Philodinidae</taxon>
        <taxon>Didymodactylos</taxon>
    </lineage>
</organism>
<feature type="compositionally biased region" description="Low complexity" evidence="1">
    <location>
        <begin position="560"/>
        <end position="570"/>
    </location>
</feature>
<feature type="compositionally biased region" description="Polar residues" evidence="1">
    <location>
        <begin position="164"/>
        <end position="194"/>
    </location>
</feature>
<feature type="compositionally biased region" description="Low complexity" evidence="1">
    <location>
        <begin position="115"/>
        <end position="128"/>
    </location>
</feature>
<name>A0A813RFG5_9BILA</name>
<protein>
    <recommendedName>
        <fullName evidence="2">BAG domain-containing protein</fullName>
    </recommendedName>
</protein>
<evidence type="ECO:0000313" key="5">
    <source>
        <dbReference type="EMBL" id="CAF3498596.1"/>
    </source>
</evidence>
<dbReference type="Proteomes" id="UP000682733">
    <property type="component" value="Unassembled WGS sequence"/>
</dbReference>
<evidence type="ECO:0000313" key="4">
    <source>
        <dbReference type="EMBL" id="CAF0781338.1"/>
    </source>
</evidence>
<feature type="region of interest" description="Disordered" evidence="1">
    <location>
        <begin position="311"/>
        <end position="444"/>
    </location>
</feature>
<feature type="compositionally biased region" description="Low complexity" evidence="1">
    <location>
        <begin position="410"/>
        <end position="432"/>
    </location>
</feature>
<evidence type="ECO:0000259" key="2">
    <source>
        <dbReference type="PROSITE" id="PS51035"/>
    </source>
</evidence>
<dbReference type="Proteomes" id="UP000663829">
    <property type="component" value="Unassembled WGS sequence"/>
</dbReference>
<gene>
    <name evidence="4" type="ORF">GPM918_LOCUS2486</name>
    <name evidence="3" type="ORF">OVA965_LOCUS384</name>
    <name evidence="6" type="ORF">SRO942_LOCUS2486</name>
    <name evidence="5" type="ORF">TMI583_LOCUS384</name>
</gene>
<dbReference type="EMBL" id="CAJOBC010000276">
    <property type="protein sequence ID" value="CAF3564647.1"/>
    <property type="molecule type" value="Genomic_DNA"/>
</dbReference>
<feature type="compositionally biased region" description="Low complexity" evidence="1">
    <location>
        <begin position="78"/>
        <end position="95"/>
    </location>
</feature>
<comment type="caution">
    <text evidence="4">The sequence shown here is derived from an EMBL/GenBank/DDBJ whole genome shotgun (WGS) entry which is preliminary data.</text>
</comment>
<evidence type="ECO:0000313" key="6">
    <source>
        <dbReference type="EMBL" id="CAF3564647.1"/>
    </source>
</evidence>
<dbReference type="AlphaFoldDB" id="A0A813RFG5"/>
<dbReference type="InterPro" id="IPR036533">
    <property type="entry name" value="BAG_dom_sf"/>
</dbReference>
<dbReference type="Proteomes" id="UP000677228">
    <property type="component" value="Unassembled WGS sequence"/>
</dbReference>
<dbReference type="EMBL" id="CAJOBA010000050">
    <property type="protein sequence ID" value="CAF3498596.1"/>
    <property type="molecule type" value="Genomic_DNA"/>
</dbReference>
<feature type="domain" description="BAG" evidence="2">
    <location>
        <begin position="461"/>
        <end position="524"/>
    </location>
</feature>
<feature type="compositionally biased region" description="Polar residues" evidence="1">
    <location>
        <begin position="102"/>
        <end position="114"/>
    </location>
</feature>
<feature type="compositionally biased region" description="Polar residues" evidence="1">
    <location>
        <begin position="524"/>
        <end position="556"/>
    </location>
</feature>
<reference evidence="4" key="1">
    <citation type="submission" date="2021-02" db="EMBL/GenBank/DDBJ databases">
        <authorList>
            <person name="Nowell W R."/>
        </authorList>
    </citation>
    <scope>NUCLEOTIDE SEQUENCE</scope>
</reference>
<dbReference type="InterPro" id="IPR003103">
    <property type="entry name" value="BAG_domain"/>
</dbReference>
<dbReference type="SUPFAM" id="SSF63491">
    <property type="entry name" value="BAG domain"/>
    <property type="match status" value="1"/>
</dbReference>
<feature type="compositionally biased region" description="Polar residues" evidence="1">
    <location>
        <begin position="317"/>
        <end position="364"/>
    </location>
</feature>
<evidence type="ECO:0000313" key="7">
    <source>
        <dbReference type="Proteomes" id="UP000663829"/>
    </source>
</evidence>
<dbReference type="EMBL" id="CAJNOK010000050">
    <property type="protein sequence ID" value="CAF0725374.1"/>
    <property type="molecule type" value="Genomic_DNA"/>
</dbReference>
<sequence length="591" mass="66462">MMSTSVTDDKSYTTIIPIHRVSTTANDPSDQQQYFLNNNQSPNYQQQTMYTGRSSSPSMAQTNIRPGCVSIPVEIVRGSESSTSRPSSSTRLGSPYRTTLQNDNFVSNSPPSFHTATTTNINNNNNNNGSRGIHARQSPITGYDSLINNSTFQHPLNEIPRQSYRSSLHPQYPRNSQYTGSQSNTNEPTIQASRSSEDLLNHRQSSPDPMASMRTGGRGNGFGSMYPPSFDSHYRYPSSDFLQRKYDSPLRRSYDALNDYSDMNFGNFPSAWPDSSFTNTHPMYTQQPPPQPSYVNHAYINPNIVYTNEHGLPTDTYYPQSSQKNEYINPQHQPNFQGQTNGTPNATYDRSRSPASNRGTSPGAQQREHQPQNATDEQKPIPMPYNHPVAPEQTESKLPPGPIPMPYNHQQQQQQQQQPVPDQQVPSADPVTQAPPPPPQRDPNQIALEKLENIKSSLVLLDKRVDEFNGTTRDERSYKELDEHALKLMLQCDELVEVRDEIKEKRKEMIRNVQHVLTKLESKIPTNNNNKQTMDTTSVVSDTKQETLGENNNLIDESTKTSLTSTTDSTVEQKQADATTTVTEEQPQTSS</sequence>
<accession>A0A813RFG5</accession>
<dbReference type="OrthoDB" id="333905at2759"/>
<feature type="region of interest" description="Disordered" evidence="1">
    <location>
        <begin position="102"/>
        <end position="147"/>
    </location>
</feature>
<keyword evidence="7" id="KW-1185">Reference proteome</keyword>
<dbReference type="EMBL" id="CAJNOQ010000276">
    <property type="protein sequence ID" value="CAF0781338.1"/>
    <property type="molecule type" value="Genomic_DNA"/>
</dbReference>
<dbReference type="PROSITE" id="PS51035">
    <property type="entry name" value="BAG"/>
    <property type="match status" value="1"/>
</dbReference>
<feature type="compositionally biased region" description="Polar residues" evidence="1">
    <location>
        <begin position="572"/>
        <end position="591"/>
    </location>
</feature>
<feature type="region of interest" description="Disordered" evidence="1">
    <location>
        <begin position="524"/>
        <end position="591"/>
    </location>
</feature>
<proteinExistence type="predicted"/>
<evidence type="ECO:0000256" key="1">
    <source>
        <dbReference type="SAM" id="MobiDB-lite"/>
    </source>
</evidence>
<dbReference type="Pfam" id="PF02179">
    <property type="entry name" value="BAG"/>
    <property type="match status" value="1"/>
</dbReference>
<dbReference type="Proteomes" id="UP000681722">
    <property type="component" value="Unassembled WGS sequence"/>
</dbReference>